<dbReference type="NCBIfam" id="TIGR00655">
    <property type="entry name" value="PurU"/>
    <property type="match status" value="1"/>
</dbReference>
<evidence type="ECO:0000256" key="1">
    <source>
        <dbReference type="ARBA" id="ARBA00022563"/>
    </source>
</evidence>
<dbReference type="InterPro" id="IPR036477">
    <property type="entry name" value="Formyl_transf_N_sf"/>
</dbReference>
<dbReference type="InterPro" id="IPR004810">
    <property type="entry name" value="PurU"/>
</dbReference>
<protein>
    <recommendedName>
        <fullName evidence="3">Formyltetrahydrofolate deformylase</fullName>
        <ecNumber evidence="3">3.5.1.10</ecNumber>
    </recommendedName>
</protein>
<keyword evidence="1" id="KW-0554">One-carbon metabolism</keyword>
<dbReference type="Proteomes" id="UP001357452">
    <property type="component" value="Unassembled WGS sequence"/>
</dbReference>
<reference evidence="5 6" key="1">
    <citation type="submission" date="2024-01" db="EMBL/GenBank/DDBJ databases">
        <title>Niabella digestum sp. nov., isolated from waste digestion system.</title>
        <authorList>
            <person name="Zhang L."/>
        </authorList>
    </citation>
    <scope>NUCLEOTIDE SEQUENCE [LARGE SCALE GENOMIC DNA]</scope>
    <source>
        <strain evidence="5 6">A18</strain>
    </source>
</reference>
<dbReference type="PANTHER" id="PTHR42706">
    <property type="entry name" value="FORMYLTETRAHYDROFOLATE DEFORMYLASE"/>
    <property type="match status" value="1"/>
</dbReference>
<sequence>MVILLQCSDRVGLVADIAAIMAAANLNIVSMKEYVHVDENRFYIRVEVSGETDLEQLQNQIKNRLPADTEISIRPYVKKKIAVLVTKEYHCLGDILLRNYFNTLGASVECVIGNYDILQSLTEKFDIPFHYITHEGKEKHVFEQEILQTLAQYKFDYIVLAKFMRILSPEFVQQYPSQIINIHHSFLPAFVGAHPYKQAHERGVKLIGATAHFVTNVLDEGPIIAQQTIPVNHAHSVRDMVKLGREIEKSVLAHALQLVLQDKVLVYHNKTIVFDN</sequence>
<keyword evidence="2 5" id="KW-0378">Hydrolase</keyword>
<dbReference type="PRINTS" id="PR01575">
    <property type="entry name" value="FFH4HYDRLASE"/>
</dbReference>
<dbReference type="Gene3D" id="3.30.70.260">
    <property type="match status" value="1"/>
</dbReference>
<dbReference type="PIRSF" id="PIRSF036480">
    <property type="entry name" value="FormyFH4_hydr"/>
    <property type="match status" value="1"/>
</dbReference>
<dbReference type="PANTHER" id="PTHR42706:SF1">
    <property type="entry name" value="FORMYLTETRAHYDROFOLATE DEFORMYLASE 2, MITOCHONDRIAL"/>
    <property type="match status" value="1"/>
</dbReference>
<dbReference type="NCBIfam" id="NF004684">
    <property type="entry name" value="PRK06027.1"/>
    <property type="match status" value="1"/>
</dbReference>
<evidence type="ECO:0000259" key="4">
    <source>
        <dbReference type="PROSITE" id="PS51671"/>
    </source>
</evidence>
<evidence type="ECO:0000313" key="5">
    <source>
        <dbReference type="EMBL" id="MEE6187075.1"/>
    </source>
</evidence>
<dbReference type="Pfam" id="PF00551">
    <property type="entry name" value="Formyl_trans_N"/>
    <property type="match status" value="1"/>
</dbReference>
<dbReference type="PROSITE" id="PS51671">
    <property type="entry name" value="ACT"/>
    <property type="match status" value="1"/>
</dbReference>
<name>A0ABU7RGF5_9BACT</name>
<feature type="domain" description="ACT" evidence="4">
    <location>
        <begin position="2"/>
        <end position="74"/>
    </location>
</feature>
<dbReference type="InterPro" id="IPR002912">
    <property type="entry name" value="ACT_dom"/>
</dbReference>
<dbReference type="EC" id="3.5.1.10" evidence="3"/>
<dbReference type="InterPro" id="IPR002376">
    <property type="entry name" value="Formyl_transf_N"/>
</dbReference>
<organism evidence="5 6">
    <name type="scientific">Niabella digestorum</name>
    <dbReference type="NCBI Taxonomy" id="3117701"/>
    <lineage>
        <taxon>Bacteria</taxon>
        <taxon>Pseudomonadati</taxon>
        <taxon>Bacteroidota</taxon>
        <taxon>Chitinophagia</taxon>
        <taxon>Chitinophagales</taxon>
        <taxon>Chitinophagaceae</taxon>
        <taxon>Niabella</taxon>
    </lineage>
</organism>
<evidence type="ECO:0000256" key="3">
    <source>
        <dbReference type="NCBIfam" id="TIGR00655"/>
    </source>
</evidence>
<dbReference type="EMBL" id="JAZGLY010000003">
    <property type="protein sequence ID" value="MEE6187075.1"/>
    <property type="molecule type" value="Genomic_DNA"/>
</dbReference>
<dbReference type="Pfam" id="PF01842">
    <property type="entry name" value="ACT"/>
    <property type="match status" value="1"/>
</dbReference>
<dbReference type="Gene3D" id="3.40.50.170">
    <property type="entry name" value="Formyl transferase, N-terminal domain"/>
    <property type="match status" value="1"/>
</dbReference>
<proteinExistence type="predicted"/>
<dbReference type="GO" id="GO:0008864">
    <property type="term" value="F:formyltetrahydrofolate deformylase activity"/>
    <property type="evidence" value="ECO:0007669"/>
    <property type="project" value="UniProtKB-EC"/>
</dbReference>
<dbReference type="SUPFAM" id="SSF53328">
    <property type="entry name" value="Formyltransferase"/>
    <property type="match status" value="1"/>
</dbReference>
<dbReference type="SUPFAM" id="SSF55021">
    <property type="entry name" value="ACT-like"/>
    <property type="match status" value="1"/>
</dbReference>
<accession>A0ABU7RGF5</accession>
<keyword evidence="6" id="KW-1185">Reference proteome</keyword>
<comment type="caution">
    <text evidence="5">The sequence shown here is derived from an EMBL/GenBank/DDBJ whole genome shotgun (WGS) entry which is preliminary data.</text>
</comment>
<evidence type="ECO:0000256" key="2">
    <source>
        <dbReference type="ARBA" id="ARBA00022801"/>
    </source>
</evidence>
<dbReference type="RefSeq" id="WP_330974484.1">
    <property type="nucleotide sequence ID" value="NZ_JAZGLY010000003.1"/>
</dbReference>
<gene>
    <name evidence="5" type="primary">purU</name>
    <name evidence="5" type="ORF">V2H41_07305</name>
</gene>
<evidence type="ECO:0000313" key="6">
    <source>
        <dbReference type="Proteomes" id="UP001357452"/>
    </source>
</evidence>
<dbReference type="InterPro" id="IPR045865">
    <property type="entry name" value="ACT-like_dom_sf"/>
</dbReference>